<dbReference type="GO" id="GO:0005886">
    <property type="term" value="C:plasma membrane"/>
    <property type="evidence" value="ECO:0007669"/>
    <property type="project" value="UniProtKB-SubCell"/>
</dbReference>
<organism evidence="12 13">
    <name type="scientific">Petrolisthes cinctipes</name>
    <name type="common">Flat porcelain crab</name>
    <dbReference type="NCBI Taxonomy" id="88211"/>
    <lineage>
        <taxon>Eukaryota</taxon>
        <taxon>Metazoa</taxon>
        <taxon>Ecdysozoa</taxon>
        <taxon>Arthropoda</taxon>
        <taxon>Crustacea</taxon>
        <taxon>Multicrustacea</taxon>
        <taxon>Malacostraca</taxon>
        <taxon>Eumalacostraca</taxon>
        <taxon>Eucarida</taxon>
        <taxon>Decapoda</taxon>
        <taxon>Pleocyemata</taxon>
        <taxon>Anomura</taxon>
        <taxon>Galatheoidea</taxon>
        <taxon>Porcellanidae</taxon>
        <taxon>Petrolisthes</taxon>
    </lineage>
</organism>
<dbReference type="InterPro" id="IPR005428">
    <property type="entry name" value="CD36/SCARB1/SNMP1"/>
</dbReference>
<evidence type="ECO:0000313" key="12">
    <source>
        <dbReference type="EMBL" id="KAK3878679.1"/>
    </source>
</evidence>
<reference evidence="12" key="1">
    <citation type="submission" date="2023-10" db="EMBL/GenBank/DDBJ databases">
        <title>Genome assemblies of two species of porcelain crab, Petrolisthes cinctipes and Petrolisthes manimaculis (Anomura: Porcellanidae).</title>
        <authorList>
            <person name="Angst P."/>
        </authorList>
    </citation>
    <scope>NUCLEOTIDE SEQUENCE</scope>
    <source>
        <strain evidence="12">PB745_01</strain>
        <tissue evidence="12">Gill</tissue>
    </source>
</reference>
<dbReference type="GO" id="GO:0005044">
    <property type="term" value="F:scavenger receptor activity"/>
    <property type="evidence" value="ECO:0007669"/>
    <property type="project" value="TreeGrafter"/>
</dbReference>
<keyword evidence="13" id="KW-1185">Reference proteome</keyword>
<evidence type="ECO:0000256" key="5">
    <source>
        <dbReference type="ARBA" id="ARBA00022989"/>
    </source>
</evidence>
<dbReference type="PRINTS" id="PR01609">
    <property type="entry name" value="CD36FAMILY"/>
</dbReference>
<evidence type="ECO:0000256" key="11">
    <source>
        <dbReference type="SAM" id="Phobius"/>
    </source>
</evidence>
<evidence type="ECO:0000256" key="8">
    <source>
        <dbReference type="ARBA" id="ARBA00023170"/>
    </source>
</evidence>
<dbReference type="Proteomes" id="UP001286313">
    <property type="component" value="Unassembled WGS sequence"/>
</dbReference>
<keyword evidence="6 11" id="KW-0472">Membrane</keyword>
<sequence>MLVLKEDSSTLDAFLIPPVPIYMQFYLFNVTNPEEIRFKGAKPIIREVGPYTYDEHREKYDLQWDHTEGTVTYYQNKSFVFNQEMSPGHSEDDPVTTINAVMVSIASKVEPLGPVVEALVEFAFLRFSETIFITKTVKELLWGYDEPLMTELSKYVGDPTNNKGKFGFFYPVNNTNDGNYTVKTGEKGLGDYLHITQWKGLDILDYWSTDYCNMINGSDGSQYPPRISHDSVLEIYTSEMCRSLYLTYEKDVWWDGVHTYRFIPPKAMLEDPMINPDNMCYCYPGPDDCLGAGMLNMAPCAHGAPVIMSTPHFYQGDEVELAKLDGLNPQKSQHETILDVEPKTGVTMHAEKKIQINVPLRPYGNLPSFKNVPEVIFPVLWVNESAAIDSALAKDVNKATFLPFLIVDIVFGALLVLGIVLLVIAGIKFRRIRRNRGQHKL</sequence>
<feature type="disulfide bond" evidence="10">
    <location>
        <begin position="212"/>
        <end position="280"/>
    </location>
</feature>
<protein>
    <recommendedName>
        <fullName evidence="14">Scavenger receptor class B member 1</fullName>
    </recommendedName>
</protein>
<evidence type="ECO:0000256" key="10">
    <source>
        <dbReference type="PIRSR" id="PIRSR605428-52"/>
    </source>
</evidence>
<dbReference type="PANTHER" id="PTHR11923:SF51">
    <property type="entry name" value="LYSOSOME MEMBRANE PROTEIN 2"/>
    <property type="match status" value="1"/>
</dbReference>
<evidence type="ECO:0000256" key="4">
    <source>
        <dbReference type="ARBA" id="ARBA00022692"/>
    </source>
</evidence>
<keyword evidence="4 11" id="KW-0812">Transmembrane</keyword>
<name>A0AAE1KNJ0_PETCI</name>
<evidence type="ECO:0000256" key="7">
    <source>
        <dbReference type="ARBA" id="ARBA00023157"/>
    </source>
</evidence>
<keyword evidence="7 10" id="KW-1015">Disulfide bond</keyword>
<gene>
    <name evidence="12" type="ORF">Pcinc_016704</name>
</gene>
<feature type="disulfide bond" evidence="10">
    <location>
        <begin position="241"/>
        <end position="300"/>
    </location>
</feature>
<dbReference type="AlphaFoldDB" id="A0AAE1KNJ0"/>
<evidence type="ECO:0000313" key="13">
    <source>
        <dbReference type="Proteomes" id="UP001286313"/>
    </source>
</evidence>
<dbReference type="GO" id="GO:0005737">
    <property type="term" value="C:cytoplasm"/>
    <property type="evidence" value="ECO:0007669"/>
    <property type="project" value="TreeGrafter"/>
</dbReference>
<comment type="similarity">
    <text evidence="2">Belongs to the CD36 family.</text>
</comment>
<proteinExistence type="inferred from homology"/>
<dbReference type="PRINTS" id="PR01610">
    <property type="entry name" value="CD36ANTIGEN"/>
</dbReference>
<feature type="disulfide bond" evidence="10">
    <location>
        <begin position="282"/>
        <end position="289"/>
    </location>
</feature>
<comment type="subcellular location">
    <subcellularLocation>
        <location evidence="1">Cell membrane</location>
        <topology evidence="1">Multi-pass membrane protein</topology>
    </subcellularLocation>
</comment>
<dbReference type="EMBL" id="JAWQEG010001531">
    <property type="protein sequence ID" value="KAK3878679.1"/>
    <property type="molecule type" value="Genomic_DNA"/>
</dbReference>
<feature type="transmembrane region" description="Helical" evidence="11">
    <location>
        <begin position="401"/>
        <end position="427"/>
    </location>
</feature>
<keyword evidence="8" id="KW-0675">Receptor</keyword>
<accession>A0AAE1KNJ0</accession>
<evidence type="ECO:0000256" key="9">
    <source>
        <dbReference type="ARBA" id="ARBA00023180"/>
    </source>
</evidence>
<evidence type="ECO:0000256" key="2">
    <source>
        <dbReference type="ARBA" id="ARBA00010532"/>
    </source>
</evidence>
<comment type="caution">
    <text evidence="12">The sequence shown here is derived from an EMBL/GenBank/DDBJ whole genome shotgun (WGS) entry which is preliminary data.</text>
</comment>
<dbReference type="PANTHER" id="PTHR11923">
    <property type="entry name" value="SCAVENGER RECEPTOR CLASS B TYPE-1 SR-B1"/>
    <property type="match status" value="1"/>
</dbReference>
<evidence type="ECO:0008006" key="14">
    <source>
        <dbReference type="Google" id="ProtNLM"/>
    </source>
</evidence>
<evidence type="ECO:0000256" key="3">
    <source>
        <dbReference type="ARBA" id="ARBA00022475"/>
    </source>
</evidence>
<dbReference type="InterPro" id="IPR002159">
    <property type="entry name" value="CD36_fam"/>
</dbReference>
<keyword evidence="9" id="KW-0325">Glycoprotein</keyword>
<dbReference type="Pfam" id="PF01130">
    <property type="entry name" value="CD36"/>
    <property type="match status" value="1"/>
</dbReference>
<evidence type="ECO:0000256" key="1">
    <source>
        <dbReference type="ARBA" id="ARBA00004651"/>
    </source>
</evidence>
<keyword evidence="5 11" id="KW-1133">Transmembrane helix</keyword>
<evidence type="ECO:0000256" key="6">
    <source>
        <dbReference type="ARBA" id="ARBA00023136"/>
    </source>
</evidence>
<keyword evidence="3" id="KW-1003">Cell membrane</keyword>